<keyword evidence="1" id="KW-0732">Signal</keyword>
<accession>A0A1R2CV98</accession>
<dbReference type="AlphaFoldDB" id="A0A1R2CV98"/>
<protein>
    <submittedName>
        <fullName evidence="2">Uncharacterized protein</fullName>
    </submittedName>
</protein>
<dbReference type="Proteomes" id="UP000187209">
    <property type="component" value="Unassembled WGS sequence"/>
</dbReference>
<dbReference type="EMBL" id="MPUH01000052">
    <property type="protein sequence ID" value="OMJ92905.1"/>
    <property type="molecule type" value="Genomic_DNA"/>
</dbReference>
<sequence>MLARILLLSSIALARKTYILEETTEISMYPGETVVIDSPTRKNSPLMWVIGRFPSSKIAPNEGRLGDRFSERKTSDGRLIQTWSISATNAKVGDSLDMDFWYLKPHYAEQYYNDAEAYEAMHGEKVETRIITFKIVNREL</sequence>
<feature type="chain" id="PRO_5012187351" evidence="1">
    <location>
        <begin position="17"/>
        <end position="140"/>
    </location>
</feature>
<organism evidence="2 3">
    <name type="scientific">Stentor coeruleus</name>
    <dbReference type="NCBI Taxonomy" id="5963"/>
    <lineage>
        <taxon>Eukaryota</taxon>
        <taxon>Sar</taxon>
        <taxon>Alveolata</taxon>
        <taxon>Ciliophora</taxon>
        <taxon>Postciliodesmatophora</taxon>
        <taxon>Heterotrichea</taxon>
        <taxon>Heterotrichida</taxon>
        <taxon>Stentoridae</taxon>
        <taxon>Stentor</taxon>
    </lineage>
</organism>
<evidence type="ECO:0000313" key="2">
    <source>
        <dbReference type="EMBL" id="OMJ92905.1"/>
    </source>
</evidence>
<evidence type="ECO:0000313" key="3">
    <source>
        <dbReference type="Proteomes" id="UP000187209"/>
    </source>
</evidence>
<dbReference type="OrthoDB" id="320039at2759"/>
<feature type="signal peptide" evidence="1">
    <location>
        <begin position="1"/>
        <end position="16"/>
    </location>
</feature>
<gene>
    <name evidence="2" type="ORF">SteCoe_4241</name>
</gene>
<comment type="caution">
    <text evidence="2">The sequence shown here is derived from an EMBL/GenBank/DDBJ whole genome shotgun (WGS) entry which is preliminary data.</text>
</comment>
<proteinExistence type="predicted"/>
<keyword evidence="3" id="KW-1185">Reference proteome</keyword>
<reference evidence="2 3" key="1">
    <citation type="submission" date="2016-11" db="EMBL/GenBank/DDBJ databases">
        <title>The macronuclear genome of Stentor coeruleus: a giant cell with tiny introns.</title>
        <authorList>
            <person name="Slabodnick M."/>
            <person name="Ruby J.G."/>
            <person name="Reiff S.B."/>
            <person name="Swart E.C."/>
            <person name="Gosai S."/>
            <person name="Prabakaran S."/>
            <person name="Witkowska E."/>
            <person name="Larue G.E."/>
            <person name="Fisher S."/>
            <person name="Freeman R.M."/>
            <person name="Gunawardena J."/>
            <person name="Chu W."/>
            <person name="Stover N.A."/>
            <person name="Gregory B.D."/>
            <person name="Nowacki M."/>
            <person name="Derisi J."/>
            <person name="Roy S.W."/>
            <person name="Marshall W.F."/>
            <person name="Sood P."/>
        </authorList>
    </citation>
    <scope>NUCLEOTIDE SEQUENCE [LARGE SCALE GENOMIC DNA]</scope>
    <source>
        <strain evidence="2">WM001</strain>
    </source>
</reference>
<name>A0A1R2CV98_9CILI</name>
<evidence type="ECO:0000256" key="1">
    <source>
        <dbReference type="SAM" id="SignalP"/>
    </source>
</evidence>